<accession>A0A0Q1DW04</accession>
<reference evidence="2 3" key="1">
    <citation type="submission" date="2015-10" db="EMBL/GenBank/DDBJ databases">
        <title>Corynebacteirum lowii and Corynebacterium oculi species nova, derived from human clinical disease and and emended description of Corynebacterium mastiditis.</title>
        <authorList>
            <person name="Bernard K."/>
            <person name="Pacheco A.L."/>
            <person name="Mcdougall C."/>
            <person name="Burtx T."/>
            <person name="Weibe D."/>
            <person name="Tyler S."/>
            <person name="Olson A.B."/>
            <person name="Cnockaert M."/>
            <person name="Eguchi H."/>
            <person name="Kuwahara T."/>
            <person name="Nakayama-Imaohji H."/>
            <person name="Boudewijins M."/>
            <person name="Van Hoecke F."/>
            <person name="Bernier A.-M."/>
            <person name="Vandamme P."/>
        </authorList>
    </citation>
    <scope>NUCLEOTIDE SEQUENCE [LARGE SCALE GENOMIC DNA]</scope>
    <source>
        <strain evidence="2 3">NML 130210</strain>
    </source>
</reference>
<dbReference type="PANTHER" id="PTHR40106">
    <property type="entry name" value="INNER MEMBRANE PROTEIN RCLC"/>
    <property type="match status" value="1"/>
</dbReference>
<feature type="transmembrane region" description="Helical" evidence="1">
    <location>
        <begin position="115"/>
        <end position="133"/>
    </location>
</feature>
<dbReference type="STRING" id="1544416.Cocul_01168"/>
<comment type="caution">
    <text evidence="2">The sequence shown here is derived from an EMBL/GenBank/DDBJ whole genome shotgun (WGS) entry which is preliminary data.</text>
</comment>
<sequence>MHTILTKIANLDRLGATLTRLGLVIVTVWIGALKIFDYEAQGIIPFVANSPFMSWLMRDPENYAANKIPEGAADAAAHAWHEANGTYTIALLIGGTIVTIGVLIALGWIWPKVGVLGSLLLVGMSVVTLSFLVTTPEVWVSDKGGGEGGFPLLVAPGRLVIKDAIMIGASLWSAADFARIAVRRNQQAGVAEG</sequence>
<dbReference type="OrthoDB" id="1118972at2"/>
<evidence type="ECO:0000313" key="3">
    <source>
        <dbReference type="Proteomes" id="UP000050517"/>
    </source>
</evidence>
<evidence type="ECO:0000313" key="2">
    <source>
        <dbReference type="EMBL" id="KQB84367.1"/>
    </source>
</evidence>
<keyword evidence="1" id="KW-0812">Transmembrane</keyword>
<name>A0A0Q1DW04_9CORY</name>
<dbReference type="InterPro" id="IPR007339">
    <property type="entry name" value="RclC-like"/>
</dbReference>
<dbReference type="GO" id="GO:1901530">
    <property type="term" value="P:response to hypochlorite"/>
    <property type="evidence" value="ECO:0007669"/>
    <property type="project" value="TreeGrafter"/>
</dbReference>
<evidence type="ECO:0000256" key="1">
    <source>
        <dbReference type="SAM" id="Phobius"/>
    </source>
</evidence>
<feature type="transmembrane region" description="Helical" evidence="1">
    <location>
        <begin position="89"/>
        <end position="109"/>
    </location>
</feature>
<dbReference type="Pfam" id="PF04224">
    <property type="entry name" value="DUF417"/>
    <property type="match status" value="1"/>
</dbReference>
<keyword evidence="1" id="KW-1133">Transmembrane helix</keyword>
<dbReference type="EMBL" id="LKST01000002">
    <property type="protein sequence ID" value="KQB84367.1"/>
    <property type="molecule type" value="Genomic_DNA"/>
</dbReference>
<keyword evidence="1" id="KW-0472">Membrane</keyword>
<proteinExistence type="predicted"/>
<dbReference type="GO" id="GO:0005886">
    <property type="term" value="C:plasma membrane"/>
    <property type="evidence" value="ECO:0007669"/>
    <property type="project" value="TreeGrafter"/>
</dbReference>
<dbReference type="PANTHER" id="PTHR40106:SF1">
    <property type="entry name" value="INNER MEMBRANE PROTEIN RCLC"/>
    <property type="match status" value="1"/>
</dbReference>
<dbReference type="Proteomes" id="UP000050517">
    <property type="component" value="Unassembled WGS sequence"/>
</dbReference>
<gene>
    <name evidence="2" type="primary">ykgB</name>
    <name evidence="2" type="ORF">Cocul_01168</name>
</gene>
<dbReference type="PIRSF" id="PIRSF028065">
    <property type="entry name" value="UCP028065"/>
    <property type="match status" value="1"/>
</dbReference>
<organism evidence="2 3">
    <name type="scientific">Corynebacterium oculi</name>
    <dbReference type="NCBI Taxonomy" id="1544416"/>
    <lineage>
        <taxon>Bacteria</taxon>
        <taxon>Bacillati</taxon>
        <taxon>Actinomycetota</taxon>
        <taxon>Actinomycetes</taxon>
        <taxon>Mycobacteriales</taxon>
        <taxon>Corynebacteriaceae</taxon>
        <taxon>Corynebacterium</taxon>
    </lineage>
</organism>
<dbReference type="PATRIC" id="fig|1544416.3.peg.1172"/>
<keyword evidence="3" id="KW-1185">Reference proteome</keyword>
<dbReference type="AlphaFoldDB" id="A0A0Q1DW04"/>
<dbReference type="InterPro" id="IPR016865">
    <property type="entry name" value="RclC"/>
</dbReference>
<protein>
    <submittedName>
        <fullName evidence="2">Inner membrane protein YkgB</fullName>
    </submittedName>
</protein>